<sequence length="503" mass="54000">MTRSFVLIGRAMMHPRLKLARDLGMLWIGQIGTKGVAFLAFAILARRLLPEEYGAVEYAMGLATLATLAIDGGLGSVGVRRLTQGHQSAEELVALIPAAQLCLALVIAPAMVVFTWLYTDDANALKLTCLVALSLFIPPWKQDWLFQAKGMMTQVVLAQCVRVISFMLGCVLLVRGDADVVWVGFAEILSVLLATGYLMSVQHRKVAPLRLRFALHKLADLLREGAAIGLGAICWALFQYAPLLILAAMAGMTDTAYFGAAHRLGVSLVTFSWLYHFNLYPVISRRVQGEPAALASLTRMSVRACAWGGIGLALALALMAEPLLRLLFGAGFERASMPFSMLIWTFPLTLLSGHARWILIAAKRGNDMLVSQIAGVCAAIPMAYLLIGPLGFGATGAAAAMSIACAVVWAVSQYYTHKRGHDVPFLPALPAMIAAAMILLGARQLTLDPMTATAIGMGLFLAAAFAFDHHLIAEVRQLIKGDAPRSPDPTPHPHQPAPDGAQN</sequence>
<evidence type="ECO:0000313" key="9">
    <source>
        <dbReference type="Proteomes" id="UP000290958"/>
    </source>
</evidence>
<dbReference type="InterPro" id="IPR050833">
    <property type="entry name" value="Poly_Biosynth_Transport"/>
</dbReference>
<dbReference type="AlphaFoldDB" id="A0A4Q1KFN6"/>
<comment type="subcellular location">
    <subcellularLocation>
        <location evidence="1">Cell membrane</location>
        <topology evidence="1">Multi-pass membrane protein</topology>
    </subcellularLocation>
</comment>
<dbReference type="RefSeq" id="WP_129404974.1">
    <property type="nucleotide sequence ID" value="NZ_SBKP01000014.1"/>
</dbReference>
<dbReference type="Pfam" id="PF01943">
    <property type="entry name" value="Polysacc_synt"/>
    <property type="match status" value="1"/>
</dbReference>
<evidence type="ECO:0000256" key="3">
    <source>
        <dbReference type="ARBA" id="ARBA00022692"/>
    </source>
</evidence>
<evidence type="ECO:0000256" key="4">
    <source>
        <dbReference type="ARBA" id="ARBA00022989"/>
    </source>
</evidence>
<proteinExistence type="predicted"/>
<keyword evidence="2" id="KW-1003">Cell membrane</keyword>
<feature type="transmembrane region" description="Helical" evidence="7">
    <location>
        <begin position="369"/>
        <end position="387"/>
    </location>
</feature>
<feature type="transmembrane region" description="Helical" evidence="7">
    <location>
        <begin position="423"/>
        <end position="443"/>
    </location>
</feature>
<feature type="transmembrane region" description="Helical" evidence="7">
    <location>
        <begin position="221"/>
        <end position="241"/>
    </location>
</feature>
<dbReference type="OrthoDB" id="7605542at2"/>
<evidence type="ECO:0000256" key="5">
    <source>
        <dbReference type="ARBA" id="ARBA00023136"/>
    </source>
</evidence>
<feature type="region of interest" description="Disordered" evidence="6">
    <location>
        <begin position="482"/>
        <end position="503"/>
    </location>
</feature>
<comment type="caution">
    <text evidence="8">The sequence shown here is derived from an EMBL/GenBank/DDBJ whole genome shotgun (WGS) entry which is preliminary data.</text>
</comment>
<keyword evidence="5 7" id="KW-0472">Membrane</keyword>
<gene>
    <name evidence="8" type="ORF">EQG66_12735</name>
</gene>
<dbReference type="EMBL" id="SBKP01000014">
    <property type="protein sequence ID" value="RXR26568.1"/>
    <property type="molecule type" value="Genomic_DNA"/>
</dbReference>
<feature type="transmembrane region" description="Helical" evidence="7">
    <location>
        <begin position="23"/>
        <end position="46"/>
    </location>
</feature>
<feature type="transmembrane region" description="Helical" evidence="7">
    <location>
        <begin position="180"/>
        <end position="200"/>
    </location>
</feature>
<dbReference type="PANTHER" id="PTHR30250:SF11">
    <property type="entry name" value="O-ANTIGEN TRANSPORTER-RELATED"/>
    <property type="match status" value="1"/>
</dbReference>
<reference evidence="9" key="1">
    <citation type="submission" date="2019-01" db="EMBL/GenBank/DDBJ databases">
        <title>Cytophagaceae bacterium strain CAR-16.</title>
        <authorList>
            <person name="Chen W.-M."/>
        </authorList>
    </citation>
    <scope>NUCLEOTIDE SEQUENCE [LARGE SCALE GENOMIC DNA]</scope>
    <source>
        <strain evidence="9">CHR27</strain>
    </source>
</reference>
<keyword evidence="9" id="KW-1185">Reference proteome</keyword>
<dbReference type="GO" id="GO:0005886">
    <property type="term" value="C:plasma membrane"/>
    <property type="evidence" value="ECO:0007669"/>
    <property type="project" value="UniProtKB-SubCell"/>
</dbReference>
<evidence type="ECO:0000256" key="7">
    <source>
        <dbReference type="SAM" id="Phobius"/>
    </source>
</evidence>
<dbReference type="PANTHER" id="PTHR30250">
    <property type="entry name" value="PST FAMILY PREDICTED COLANIC ACID TRANSPORTER"/>
    <property type="match status" value="1"/>
</dbReference>
<feature type="transmembrane region" description="Helical" evidence="7">
    <location>
        <begin position="92"/>
        <end position="118"/>
    </location>
</feature>
<protein>
    <submittedName>
        <fullName evidence="8">Lipopolysaccharide biosynthesis protein</fullName>
    </submittedName>
</protein>
<dbReference type="Proteomes" id="UP000290958">
    <property type="component" value="Unassembled WGS sequence"/>
</dbReference>
<organism evidence="8 9">
    <name type="scientific">Sphingobium fluviale</name>
    <dbReference type="NCBI Taxonomy" id="2506423"/>
    <lineage>
        <taxon>Bacteria</taxon>
        <taxon>Pseudomonadati</taxon>
        <taxon>Pseudomonadota</taxon>
        <taxon>Alphaproteobacteria</taxon>
        <taxon>Sphingomonadales</taxon>
        <taxon>Sphingomonadaceae</taxon>
        <taxon>Sphingobium</taxon>
    </lineage>
</organism>
<keyword evidence="4 7" id="KW-1133">Transmembrane helix</keyword>
<feature type="transmembrane region" description="Helical" evidence="7">
    <location>
        <begin position="336"/>
        <end position="357"/>
    </location>
</feature>
<feature type="transmembrane region" description="Helical" evidence="7">
    <location>
        <begin position="393"/>
        <end position="411"/>
    </location>
</feature>
<name>A0A4Q1KFN6_9SPHN</name>
<evidence type="ECO:0000256" key="1">
    <source>
        <dbReference type="ARBA" id="ARBA00004651"/>
    </source>
</evidence>
<feature type="transmembrane region" description="Helical" evidence="7">
    <location>
        <begin position="449"/>
        <end position="467"/>
    </location>
</feature>
<feature type="transmembrane region" description="Helical" evidence="7">
    <location>
        <begin position="304"/>
        <end position="324"/>
    </location>
</feature>
<evidence type="ECO:0000256" key="2">
    <source>
        <dbReference type="ARBA" id="ARBA00022475"/>
    </source>
</evidence>
<evidence type="ECO:0000313" key="8">
    <source>
        <dbReference type="EMBL" id="RXR26568.1"/>
    </source>
</evidence>
<accession>A0A4Q1KFN6</accession>
<feature type="compositionally biased region" description="Pro residues" evidence="6">
    <location>
        <begin position="486"/>
        <end position="496"/>
    </location>
</feature>
<evidence type="ECO:0000256" key="6">
    <source>
        <dbReference type="SAM" id="MobiDB-lite"/>
    </source>
</evidence>
<feature type="transmembrane region" description="Helical" evidence="7">
    <location>
        <begin position="152"/>
        <end position="174"/>
    </location>
</feature>
<feature type="transmembrane region" description="Helical" evidence="7">
    <location>
        <begin position="58"/>
        <end position="80"/>
    </location>
</feature>
<dbReference type="InterPro" id="IPR002797">
    <property type="entry name" value="Polysacc_synth"/>
</dbReference>
<keyword evidence="3 7" id="KW-0812">Transmembrane</keyword>